<dbReference type="OMA" id="AFGCFPS"/>
<dbReference type="Gene3D" id="2.30.110.10">
    <property type="entry name" value="Electron Transport, Fmn-binding Protein, Chain A"/>
    <property type="match status" value="1"/>
</dbReference>
<accession>A0A100XC76</accession>
<dbReference type="Pfam" id="PF01613">
    <property type="entry name" value="Flavin_Reduct"/>
    <property type="match status" value="1"/>
</dbReference>
<dbReference type="SMART" id="SM00903">
    <property type="entry name" value="Flavin_Reduct"/>
    <property type="match status" value="1"/>
</dbReference>
<proteinExistence type="inferred from homology"/>
<dbReference type="InterPro" id="IPR012349">
    <property type="entry name" value="Split_barrel_FMN-bd"/>
</dbReference>
<organism evidence="4 5">
    <name type="scientific">Mycolicibacterium thermoresistibile</name>
    <name type="common">Mycobacterium thermoresistibile</name>
    <dbReference type="NCBI Taxonomy" id="1797"/>
    <lineage>
        <taxon>Bacteria</taxon>
        <taxon>Bacillati</taxon>
        <taxon>Actinomycetota</taxon>
        <taxon>Actinomycetes</taxon>
        <taxon>Mycobacteriales</taxon>
        <taxon>Mycobacteriaceae</taxon>
        <taxon>Mycolicibacterium</taxon>
    </lineage>
</organism>
<dbReference type="SUPFAM" id="SSF50475">
    <property type="entry name" value="FMN-binding split barrel"/>
    <property type="match status" value="1"/>
</dbReference>
<dbReference type="GO" id="GO:0042602">
    <property type="term" value="F:riboflavin reductase (NADPH) activity"/>
    <property type="evidence" value="ECO:0007669"/>
    <property type="project" value="TreeGrafter"/>
</dbReference>
<dbReference type="InterPro" id="IPR002563">
    <property type="entry name" value="Flavin_Rdtase-like_dom"/>
</dbReference>
<feature type="domain" description="Flavin reductase like" evidence="3">
    <location>
        <begin position="34"/>
        <end position="177"/>
    </location>
</feature>
<reference evidence="5" key="2">
    <citation type="submission" date="2016-02" db="EMBL/GenBank/DDBJ databases">
        <title>Draft genome sequence of five rapidly growing Mycobacterium species.</title>
        <authorList>
            <person name="Katahira K."/>
            <person name="Gotou Y."/>
            <person name="Iida K."/>
            <person name="Ogura Y."/>
            <person name="Hayashi T."/>
        </authorList>
    </citation>
    <scope>NUCLEOTIDE SEQUENCE [LARGE SCALE GENOMIC DNA]</scope>
    <source>
        <strain evidence="5">JCM6362</strain>
    </source>
</reference>
<dbReference type="EMBL" id="BCTB01000004">
    <property type="protein sequence ID" value="GAT13907.1"/>
    <property type="molecule type" value="Genomic_DNA"/>
</dbReference>
<dbReference type="Proteomes" id="UP000069654">
    <property type="component" value="Unassembled WGS sequence"/>
</dbReference>
<sequence>MAMAQEGSRTAVLGDGAGFIGGAELTPEVLRRSFAHYPSGVTAICALLDGEPVGMAASSFTSVSLDPPLVSVCMAHTSETWPKLRSAERLGVSVLSHHHGAVARALAAKTGDRFASVDWVADSQGSVFIGEATLWLDCTLSDQVRAGDHDIVILNVERVASNPDIAPIVFHGSTFRALA</sequence>
<keyword evidence="2" id="KW-0560">Oxidoreductase</keyword>
<protein>
    <submittedName>
        <fullName evidence="4">Flavin reductase</fullName>
    </submittedName>
</protein>
<evidence type="ECO:0000256" key="1">
    <source>
        <dbReference type="ARBA" id="ARBA00008898"/>
    </source>
</evidence>
<dbReference type="PANTHER" id="PTHR30466">
    <property type="entry name" value="FLAVIN REDUCTASE"/>
    <property type="match status" value="1"/>
</dbReference>
<dbReference type="InterPro" id="IPR050268">
    <property type="entry name" value="NADH-dep_flavin_reductase"/>
</dbReference>
<name>A0A100XC76_MYCTH</name>
<dbReference type="GO" id="GO:0010181">
    <property type="term" value="F:FMN binding"/>
    <property type="evidence" value="ECO:0007669"/>
    <property type="project" value="InterPro"/>
</dbReference>
<dbReference type="PANTHER" id="PTHR30466:SF11">
    <property type="entry name" value="FLAVIN-DEPENDENT MONOOXYGENASE, REDUCTASE SUBUNIT HSAB"/>
    <property type="match status" value="1"/>
</dbReference>
<evidence type="ECO:0000313" key="4">
    <source>
        <dbReference type="EMBL" id="GAT13907.1"/>
    </source>
</evidence>
<reference evidence="4 5" key="1">
    <citation type="journal article" date="2016" name="Genome Announc.">
        <title>Draft Genome Sequences of Five Rapidly Growing Mycobacterium Species, M. thermoresistibile, M. fortuitum subsp. acetamidolyticum, M. canariasense, M. brisbanense, and M. novocastrense.</title>
        <authorList>
            <person name="Katahira K."/>
            <person name="Ogura Y."/>
            <person name="Gotoh Y."/>
            <person name="Hayashi T."/>
        </authorList>
    </citation>
    <scope>NUCLEOTIDE SEQUENCE [LARGE SCALE GENOMIC DNA]</scope>
    <source>
        <strain evidence="4 5">JCM6362</strain>
    </source>
</reference>
<comment type="caution">
    <text evidence="4">The sequence shown here is derived from an EMBL/GenBank/DDBJ whole genome shotgun (WGS) entry which is preliminary data.</text>
</comment>
<dbReference type="AlphaFoldDB" id="A0A100XC76"/>
<evidence type="ECO:0000259" key="3">
    <source>
        <dbReference type="SMART" id="SM00903"/>
    </source>
</evidence>
<gene>
    <name evidence="4" type="ORF">RMCT_0878</name>
</gene>
<evidence type="ECO:0000313" key="5">
    <source>
        <dbReference type="Proteomes" id="UP000069654"/>
    </source>
</evidence>
<comment type="similarity">
    <text evidence="1">Belongs to the non-flavoprotein flavin reductase family.</text>
</comment>
<dbReference type="STRING" id="1797.RMCT_0878"/>
<evidence type="ECO:0000256" key="2">
    <source>
        <dbReference type="ARBA" id="ARBA00023002"/>
    </source>
</evidence>